<dbReference type="InterPro" id="IPR017853">
    <property type="entry name" value="GH"/>
</dbReference>
<keyword evidence="5" id="KW-1133">Transmembrane helix</keyword>
<evidence type="ECO:0000256" key="5">
    <source>
        <dbReference type="SAM" id="Phobius"/>
    </source>
</evidence>
<dbReference type="AlphaFoldDB" id="A0AAX6HFP7"/>
<dbReference type="GO" id="GO:0005975">
    <property type="term" value="P:carbohydrate metabolic process"/>
    <property type="evidence" value="ECO:0007669"/>
    <property type="project" value="InterPro"/>
</dbReference>
<dbReference type="EMBL" id="JANAVB010009995">
    <property type="protein sequence ID" value="KAJ6839552.1"/>
    <property type="molecule type" value="Genomic_DNA"/>
</dbReference>
<feature type="region of interest" description="Disordered" evidence="4">
    <location>
        <begin position="185"/>
        <end position="206"/>
    </location>
</feature>
<dbReference type="GO" id="GO:0009505">
    <property type="term" value="C:plant-type cell wall"/>
    <property type="evidence" value="ECO:0007669"/>
    <property type="project" value="TreeGrafter"/>
</dbReference>
<dbReference type="InterPro" id="IPR013103">
    <property type="entry name" value="RVT_2"/>
</dbReference>
<evidence type="ECO:0000256" key="2">
    <source>
        <dbReference type="ARBA" id="ARBA00022801"/>
    </source>
</evidence>
<organism evidence="8 9">
    <name type="scientific">Iris pallida</name>
    <name type="common">Sweet iris</name>
    <dbReference type="NCBI Taxonomy" id="29817"/>
    <lineage>
        <taxon>Eukaryota</taxon>
        <taxon>Viridiplantae</taxon>
        <taxon>Streptophyta</taxon>
        <taxon>Embryophyta</taxon>
        <taxon>Tracheophyta</taxon>
        <taxon>Spermatophyta</taxon>
        <taxon>Magnoliopsida</taxon>
        <taxon>Liliopsida</taxon>
        <taxon>Asparagales</taxon>
        <taxon>Iridaceae</taxon>
        <taxon>Iridoideae</taxon>
        <taxon>Irideae</taxon>
        <taxon>Iris</taxon>
    </lineage>
</organism>
<feature type="transmembrane region" description="Helical" evidence="5">
    <location>
        <begin position="46"/>
        <end position="66"/>
    </location>
</feature>
<accession>A0AAX6HFP7</accession>
<evidence type="ECO:0000313" key="9">
    <source>
        <dbReference type="Proteomes" id="UP001140949"/>
    </source>
</evidence>
<evidence type="ECO:0000256" key="4">
    <source>
        <dbReference type="SAM" id="MobiDB-lite"/>
    </source>
</evidence>
<evidence type="ECO:0000256" key="3">
    <source>
        <dbReference type="ARBA" id="ARBA00023295"/>
    </source>
</evidence>
<comment type="caution">
    <text evidence="8">The sequence shown here is derived from an EMBL/GenBank/DDBJ whole genome shotgun (WGS) entry which is preliminary data.</text>
</comment>
<dbReference type="InterPro" id="IPR002241">
    <property type="entry name" value="Glyco_hydro_27"/>
</dbReference>
<keyword evidence="5" id="KW-0472">Membrane</keyword>
<dbReference type="SUPFAM" id="SSF51445">
    <property type="entry name" value="(Trans)glycosidases"/>
    <property type="match status" value="1"/>
</dbReference>
<evidence type="ECO:0000313" key="8">
    <source>
        <dbReference type="EMBL" id="KAJ6839552.1"/>
    </source>
</evidence>
<keyword evidence="5" id="KW-0812">Transmembrane</keyword>
<protein>
    <submittedName>
        <fullName evidence="8">Polyol transporter 5</fullName>
    </submittedName>
</protein>
<keyword evidence="2" id="KW-0378">Hydrolase</keyword>
<dbReference type="GO" id="GO:0004553">
    <property type="term" value="F:hydrolase activity, hydrolyzing O-glycosyl compounds"/>
    <property type="evidence" value="ECO:0007669"/>
    <property type="project" value="InterPro"/>
</dbReference>
<reference evidence="8" key="1">
    <citation type="journal article" date="2023" name="GigaByte">
        <title>Genome assembly of the bearded iris, Iris pallida Lam.</title>
        <authorList>
            <person name="Bruccoleri R.E."/>
            <person name="Oakeley E.J."/>
            <person name="Faust A.M.E."/>
            <person name="Altorfer M."/>
            <person name="Dessus-Babus S."/>
            <person name="Burckhardt D."/>
            <person name="Oertli M."/>
            <person name="Naumann U."/>
            <person name="Petersen F."/>
            <person name="Wong J."/>
        </authorList>
    </citation>
    <scope>NUCLEOTIDE SEQUENCE</scope>
    <source>
        <strain evidence="8">GSM-AAB239-AS_SAM_17_03QT</strain>
    </source>
</reference>
<dbReference type="PANTHER" id="PTHR11452">
    <property type="entry name" value="ALPHA-GALACTOSIDASE/ALPHA-N-ACETYLGALACTOSAMINIDASE"/>
    <property type="match status" value="1"/>
</dbReference>
<evidence type="ECO:0000313" key="7">
    <source>
        <dbReference type="EMBL" id="KAJ6794491.1"/>
    </source>
</evidence>
<gene>
    <name evidence="7" type="ORF">M6B38_232345</name>
    <name evidence="8" type="ORF">M6B38_315515</name>
</gene>
<keyword evidence="3" id="KW-0326">Glycosidase</keyword>
<dbReference type="EMBL" id="JANAVB010042287">
    <property type="protein sequence ID" value="KAJ6794491.1"/>
    <property type="molecule type" value="Genomic_DNA"/>
</dbReference>
<feature type="compositionally biased region" description="Acidic residues" evidence="4">
    <location>
        <begin position="195"/>
        <end position="206"/>
    </location>
</feature>
<dbReference type="Pfam" id="PF16499">
    <property type="entry name" value="Melibiase_2"/>
    <property type="match status" value="1"/>
</dbReference>
<dbReference type="Gene3D" id="3.20.20.70">
    <property type="entry name" value="Aldolase class I"/>
    <property type="match status" value="1"/>
</dbReference>
<evidence type="ECO:0000259" key="6">
    <source>
        <dbReference type="Pfam" id="PF07727"/>
    </source>
</evidence>
<evidence type="ECO:0000256" key="1">
    <source>
        <dbReference type="ARBA" id="ARBA00009743"/>
    </source>
</evidence>
<keyword evidence="9" id="KW-1185">Reference proteome</keyword>
<sequence>METRTAHLMAYVLVLFAGTLLTSTPSRVFPTPLHRKKEEEMEMKMKLLVAIVITILACGIGTCRGSRMVADGHNKRSLLSNGLGMTPSIGWNSWNHFGCKINEKVIRETADALVKTGLAKLGNASRFEGFSSSWEVQFPFWNKSSCRLCSQRGLKLGIYSDARTMTCSNKMTGSLGHKEKDAQTFAAHGDGDDSHDGDEENDGAADDGDVVCQCWRQAMLEEMSSIVENRTWRLVDLPPGHRPIGLKQVYKLKKDEHGDVLKHRAWLVAKGYVQQV</sequence>
<name>A0AAX6HFP7_IRIPA</name>
<proteinExistence type="inferred from homology"/>
<dbReference type="PANTHER" id="PTHR11452:SF80">
    <property type="entry name" value="ALPHA-GALACTOSIDASE 1"/>
    <property type="match status" value="1"/>
</dbReference>
<dbReference type="Proteomes" id="UP001140949">
    <property type="component" value="Unassembled WGS sequence"/>
</dbReference>
<comment type="similarity">
    <text evidence="1">Belongs to the glycosyl hydrolase 27 family.</text>
</comment>
<feature type="domain" description="Reverse transcriptase Ty1/copia-type" evidence="6">
    <location>
        <begin position="229"/>
        <end position="275"/>
    </location>
</feature>
<dbReference type="InterPro" id="IPR013785">
    <property type="entry name" value="Aldolase_TIM"/>
</dbReference>
<dbReference type="Pfam" id="PF07727">
    <property type="entry name" value="RVT_2"/>
    <property type="match status" value="1"/>
</dbReference>
<reference evidence="8" key="2">
    <citation type="submission" date="2023-04" db="EMBL/GenBank/DDBJ databases">
        <authorList>
            <person name="Bruccoleri R.E."/>
            <person name="Oakeley E.J."/>
            <person name="Faust A.-M."/>
            <person name="Dessus-Babus S."/>
            <person name="Altorfer M."/>
            <person name="Burckhardt D."/>
            <person name="Oertli M."/>
            <person name="Naumann U."/>
            <person name="Petersen F."/>
            <person name="Wong J."/>
        </authorList>
    </citation>
    <scope>NUCLEOTIDE SEQUENCE</scope>
    <source>
        <strain evidence="8">GSM-AAB239-AS_SAM_17_03QT</strain>
        <tissue evidence="8">Leaf</tissue>
    </source>
</reference>